<dbReference type="PANTHER" id="PTHR46508:SF1">
    <property type="entry name" value="PHD FINGER FAMILY PROTEIN"/>
    <property type="match status" value="1"/>
</dbReference>
<dbReference type="PROSITE" id="PS01359">
    <property type="entry name" value="ZF_PHD_1"/>
    <property type="match status" value="1"/>
</dbReference>
<keyword evidence="2" id="KW-0479">Metal-binding</keyword>
<dbReference type="Gene3D" id="3.30.40.10">
    <property type="entry name" value="Zinc/RING finger domain, C3HC4 (zinc finger)"/>
    <property type="match status" value="1"/>
</dbReference>
<dbReference type="InterPro" id="IPR047365">
    <property type="entry name" value="Tudor_AtPTM-like"/>
</dbReference>
<evidence type="ECO:0000256" key="4">
    <source>
        <dbReference type="ARBA" id="ARBA00022833"/>
    </source>
</evidence>
<evidence type="ECO:0000313" key="9">
    <source>
        <dbReference type="EMBL" id="RVX20088.1"/>
    </source>
</evidence>
<comment type="caution">
    <text evidence="9">The sequence shown here is derived from an EMBL/GenBank/DDBJ whole genome shotgun (WGS) entry which is preliminary data.</text>
</comment>
<dbReference type="GO" id="GO:0008270">
    <property type="term" value="F:zinc ion binding"/>
    <property type="evidence" value="ECO:0007669"/>
    <property type="project" value="UniProtKB-KW"/>
</dbReference>
<reference evidence="9 10" key="1">
    <citation type="journal article" date="2018" name="PLoS Genet.">
        <title>Population sequencing reveals clonal diversity and ancestral inbreeding in the grapevine cultivar Chardonnay.</title>
        <authorList>
            <person name="Roach M.J."/>
            <person name="Johnson D.L."/>
            <person name="Bohlmann J."/>
            <person name="van Vuuren H.J."/>
            <person name="Jones S.J."/>
            <person name="Pretorius I.S."/>
            <person name="Schmidt S.A."/>
            <person name="Borneman A.R."/>
        </authorList>
    </citation>
    <scope>NUCLEOTIDE SEQUENCE [LARGE SCALE GENOMIC DNA]</scope>
    <source>
        <strain evidence="10">cv. Chardonnay</strain>
        <tissue evidence="9">Leaf</tissue>
    </source>
</reference>
<dbReference type="InterPro" id="IPR001965">
    <property type="entry name" value="Znf_PHD"/>
</dbReference>
<evidence type="ECO:0000256" key="7">
    <source>
        <dbReference type="SAM" id="MobiDB-lite"/>
    </source>
</evidence>
<evidence type="ECO:0000313" key="10">
    <source>
        <dbReference type="Proteomes" id="UP000288805"/>
    </source>
</evidence>
<dbReference type="Proteomes" id="UP000288805">
    <property type="component" value="Unassembled WGS sequence"/>
</dbReference>
<evidence type="ECO:0000256" key="6">
    <source>
        <dbReference type="PROSITE-ProRule" id="PRU00146"/>
    </source>
</evidence>
<feature type="region of interest" description="Disordered" evidence="7">
    <location>
        <begin position="123"/>
        <end position="154"/>
    </location>
</feature>
<dbReference type="EMBL" id="QGNW01000007">
    <property type="protein sequence ID" value="RVX20088.1"/>
    <property type="molecule type" value="Genomic_DNA"/>
</dbReference>
<dbReference type="InterPro" id="IPR011011">
    <property type="entry name" value="Znf_FYVE_PHD"/>
</dbReference>
<dbReference type="Pfam" id="PF21743">
    <property type="entry name" value="PTM_DIR17_Tudor"/>
    <property type="match status" value="1"/>
</dbReference>
<dbReference type="Pfam" id="PF00628">
    <property type="entry name" value="PHD"/>
    <property type="match status" value="1"/>
</dbReference>
<evidence type="ECO:0000259" key="8">
    <source>
        <dbReference type="PROSITE" id="PS50016"/>
    </source>
</evidence>
<dbReference type="Pfam" id="PF15612">
    <property type="entry name" value="WHIM1"/>
    <property type="match status" value="1"/>
</dbReference>
<accession>A0A438KFW7</accession>
<keyword evidence="5" id="KW-0539">Nucleus</keyword>
<dbReference type="InterPro" id="IPR019787">
    <property type="entry name" value="Znf_PHD-finger"/>
</dbReference>
<evidence type="ECO:0000256" key="5">
    <source>
        <dbReference type="ARBA" id="ARBA00023242"/>
    </source>
</evidence>
<comment type="subcellular location">
    <subcellularLocation>
        <location evidence="1">Nucleus</location>
    </subcellularLocation>
</comment>
<feature type="region of interest" description="Disordered" evidence="7">
    <location>
        <begin position="268"/>
        <end position="288"/>
    </location>
</feature>
<evidence type="ECO:0000256" key="2">
    <source>
        <dbReference type="ARBA" id="ARBA00022723"/>
    </source>
</evidence>
<dbReference type="InterPro" id="IPR028942">
    <property type="entry name" value="WHIM1_dom"/>
</dbReference>
<organism evidence="9 10">
    <name type="scientific">Vitis vinifera</name>
    <name type="common">Grape</name>
    <dbReference type="NCBI Taxonomy" id="29760"/>
    <lineage>
        <taxon>Eukaryota</taxon>
        <taxon>Viridiplantae</taxon>
        <taxon>Streptophyta</taxon>
        <taxon>Embryophyta</taxon>
        <taxon>Tracheophyta</taxon>
        <taxon>Spermatophyta</taxon>
        <taxon>Magnoliopsida</taxon>
        <taxon>eudicotyledons</taxon>
        <taxon>Gunneridae</taxon>
        <taxon>Pentapetalae</taxon>
        <taxon>rosids</taxon>
        <taxon>Vitales</taxon>
        <taxon>Vitaceae</taxon>
        <taxon>Viteae</taxon>
        <taxon>Vitis</taxon>
    </lineage>
</organism>
<dbReference type="InterPro" id="IPR019786">
    <property type="entry name" value="Zinc_finger_PHD-type_CS"/>
</dbReference>
<dbReference type="PANTHER" id="PTHR46508">
    <property type="entry name" value="PHD FINGER FAMILY PROTEIN"/>
    <property type="match status" value="1"/>
</dbReference>
<name>A0A438KFW7_VITVI</name>
<dbReference type="GO" id="GO:0000785">
    <property type="term" value="C:chromatin"/>
    <property type="evidence" value="ECO:0007669"/>
    <property type="project" value="UniProtKB-ARBA"/>
</dbReference>
<evidence type="ECO:0000256" key="3">
    <source>
        <dbReference type="ARBA" id="ARBA00022771"/>
    </source>
</evidence>
<dbReference type="SMART" id="SM00249">
    <property type="entry name" value="PHD"/>
    <property type="match status" value="1"/>
</dbReference>
<dbReference type="GO" id="GO:0005634">
    <property type="term" value="C:nucleus"/>
    <property type="evidence" value="ECO:0007669"/>
    <property type="project" value="UniProtKB-SubCell"/>
</dbReference>
<keyword evidence="3 6" id="KW-0863">Zinc-finger</keyword>
<proteinExistence type="predicted"/>
<dbReference type="AlphaFoldDB" id="A0A438KFW7"/>
<feature type="domain" description="PHD-type" evidence="8">
    <location>
        <begin position="338"/>
        <end position="385"/>
    </location>
</feature>
<keyword evidence="4" id="KW-0862">Zinc</keyword>
<sequence length="877" mass="97106">METVVTRSERRGRKRRRIDVQTVAVDGQAGDETKRARSNVLVGQYVLKEFEGNGIFLGKIMYYDGGLYRVDYEDGDCEDLESKKNISAMKLVESGNGVERVEASLVSDLSDVPIHEVDSVELDGEADSSSDSCEYARDREFGSDAETPMVPPPQLPPSSGNIGVPEERHLEALSSSGLELASKCLWCIDWSLVDTLTWPVYLVQYLTIMGYTKGLELKGFYADVLDREYYTLSAGRKLIILKILCDDVLDSEELRAEIDMREESEIGIDPDSVTNFPPENGPRRVHPRYSKTSACKDQEAMQIIAESHETKLSRNSNSLGFKTTELDVNAADDQDVNGDECRLCGMDGTLLCCDGCPSVYHSRCIGVSKMFIPDGPWFCPECTIDKIGPTITVGTSLRGAEVFGIDAFEQVYLGTCNHLLVLKASIDAETCVRYYHQNDILKVIQVLYSSEQYAALYSGICKAILKYWEIKENVLLVPEIVEMDPTLANKKDGATIRPLSLPPPGIVNQKVLDTVVEGENCLSSITESSGMDFATCLSGNSNSSNSGYMTGVCFPENLSSQSKSGNLRIVGRVKRNTVDDCTYMGAFFKSYAYINNYAHGDFAASAAANLAILSSEENRVSEVQASSNPRKVLSANISLQGEMWLVSFLQASVSSKRGCLLNSAALNAIKGAMKILAGIRPLKNVEGNLPSIATYILYMEESLSGLVVGPFLSATCRKQWRRRVEQASTYSVIKALLLEEGTSCLCCVCHEWWCGDDALSLSFPSLFAWRPQRGVSGREIPFLLARKRVVTNMEDRIRWKVAKDDSSFSGCKSREDAKGLSLVKGWEGKRDHLVRWDAMCKSRVKGGLGIGKIPLRNRALLGKWLWRFPRESTTLWH</sequence>
<dbReference type="CDD" id="cd15532">
    <property type="entry name" value="PHD2_CHD_II"/>
    <property type="match status" value="1"/>
</dbReference>
<dbReference type="PROSITE" id="PS50016">
    <property type="entry name" value="ZF_PHD_2"/>
    <property type="match status" value="1"/>
</dbReference>
<dbReference type="InterPro" id="IPR013083">
    <property type="entry name" value="Znf_RING/FYVE/PHD"/>
</dbReference>
<dbReference type="SUPFAM" id="SSF57903">
    <property type="entry name" value="FYVE/PHD zinc finger"/>
    <property type="match status" value="1"/>
</dbReference>
<gene>
    <name evidence="9" type="primary">PTM_5</name>
    <name evidence="9" type="ORF">CK203_004809</name>
</gene>
<evidence type="ECO:0000256" key="1">
    <source>
        <dbReference type="ARBA" id="ARBA00004123"/>
    </source>
</evidence>
<protein>
    <submittedName>
        <fullName evidence="9">DDT domain-containing protein PTM</fullName>
    </submittedName>
</protein>